<dbReference type="AlphaFoldDB" id="C8VWI8"/>
<dbReference type="RefSeq" id="WP_015759039.1">
    <property type="nucleotide sequence ID" value="NC_013216.1"/>
</dbReference>
<name>C8VWI8_DESAS</name>
<dbReference type="STRING" id="485916.Dtox_3641"/>
<evidence type="ECO:0000313" key="2">
    <source>
        <dbReference type="Proteomes" id="UP000002217"/>
    </source>
</evidence>
<dbReference type="HOGENOM" id="CLU_2537060_0_0_9"/>
<keyword evidence="2" id="KW-1185">Reference proteome</keyword>
<protein>
    <submittedName>
        <fullName evidence="1">Uncharacterized protein</fullName>
    </submittedName>
</protein>
<organism evidence="1 2">
    <name type="scientific">Desulfofarcimen acetoxidans (strain ATCC 49208 / DSM 771 / KCTC 5769 / VKM B-1644 / 5575)</name>
    <name type="common">Desulfotomaculum acetoxidans</name>
    <dbReference type="NCBI Taxonomy" id="485916"/>
    <lineage>
        <taxon>Bacteria</taxon>
        <taxon>Bacillati</taxon>
        <taxon>Bacillota</taxon>
        <taxon>Clostridia</taxon>
        <taxon>Eubacteriales</taxon>
        <taxon>Peptococcaceae</taxon>
        <taxon>Desulfofarcimen</taxon>
    </lineage>
</organism>
<sequence>MKKIVVSVDLSKENLSDPNPAKAIVDRGCELIYCVKFGNNSFAEYVNVLAENYVTDRKIVIYPSATCSKCETYQTYTKTNPEV</sequence>
<gene>
    <name evidence="1" type="ordered locus">Dtox_3641</name>
</gene>
<dbReference type="KEGG" id="dae:Dtox_3641"/>
<accession>C8VWI8</accession>
<proteinExistence type="predicted"/>
<dbReference type="Proteomes" id="UP000002217">
    <property type="component" value="Chromosome"/>
</dbReference>
<reference evidence="1 2" key="1">
    <citation type="journal article" date="2009" name="Stand. Genomic Sci.">
        <title>Complete genome sequence of Desulfotomaculum acetoxidans type strain (5575).</title>
        <authorList>
            <person name="Spring S."/>
            <person name="Lapidus A."/>
            <person name="Schroder M."/>
            <person name="Gleim D."/>
            <person name="Sims D."/>
            <person name="Meincke L."/>
            <person name="Glavina Del Rio T."/>
            <person name="Tice H."/>
            <person name="Copeland A."/>
            <person name="Cheng J.F."/>
            <person name="Lucas S."/>
            <person name="Chen F."/>
            <person name="Nolan M."/>
            <person name="Bruce D."/>
            <person name="Goodwin L."/>
            <person name="Pitluck S."/>
            <person name="Ivanova N."/>
            <person name="Mavromatis K."/>
            <person name="Mikhailova N."/>
            <person name="Pati A."/>
            <person name="Chen A."/>
            <person name="Palaniappan K."/>
            <person name="Land M."/>
            <person name="Hauser L."/>
            <person name="Chang Y.J."/>
            <person name="Jeffries C.D."/>
            <person name="Chain P."/>
            <person name="Saunders E."/>
            <person name="Brettin T."/>
            <person name="Detter J.C."/>
            <person name="Goker M."/>
            <person name="Bristow J."/>
            <person name="Eisen J.A."/>
            <person name="Markowitz V."/>
            <person name="Hugenholtz P."/>
            <person name="Kyrpides N.C."/>
            <person name="Klenk H.P."/>
            <person name="Han C."/>
        </authorList>
    </citation>
    <scope>NUCLEOTIDE SEQUENCE [LARGE SCALE GENOMIC DNA]</scope>
    <source>
        <strain evidence="2">ATCC 49208 / DSM 771 / VKM B-1644</strain>
    </source>
</reference>
<dbReference type="EMBL" id="CP001720">
    <property type="protein sequence ID" value="ACV64352.1"/>
    <property type="molecule type" value="Genomic_DNA"/>
</dbReference>
<dbReference type="OrthoDB" id="9783873at2"/>
<evidence type="ECO:0000313" key="1">
    <source>
        <dbReference type="EMBL" id="ACV64352.1"/>
    </source>
</evidence>